<dbReference type="SUPFAM" id="SSF53067">
    <property type="entry name" value="Actin-like ATPase domain"/>
    <property type="match status" value="1"/>
</dbReference>
<feature type="domain" description="Gcp-like" evidence="8">
    <location>
        <begin position="45"/>
        <end position="305"/>
    </location>
</feature>
<dbReference type="InterPro" id="IPR043129">
    <property type="entry name" value="ATPase_NBD"/>
</dbReference>
<dbReference type="GO" id="GO:0046872">
    <property type="term" value="F:metal ion binding"/>
    <property type="evidence" value="ECO:0007669"/>
    <property type="project" value="UniProtKB-KW"/>
</dbReference>
<dbReference type="InterPro" id="IPR017861">
    <property type="entry name" value="KAE1/TsaD"/>
</dbReference>
<dbReference type="AlphaFoldDB" id="A0A9D1JIR2"/>
<dbReference type="PRINTS" id="PR00789">
    <property type="entry name" value="OSIALOPTASE"/>
</dbReference>
<dbReference type="EC" id="2.3.1.234" evidence="1"/>
<keyword evidence="2" id="KW-0808">Transferase</keyword>
<reference evidence="9" key="1">
    <citation type="submission" date="2020-10" db="EMBL/GenBank/DDBJ databases">
        <authorList>
            <person name="Gilroy R."/>
        </authorList>
    </citation>
    <scope>NUCLEOTIDE SEQUENCE</scope>
    <source>
        <strain evidence="9">CHK157-1446</strain>
    </source>
</reference>
<keyword evidence="5" id="KW-0408">Iron</keyword>
<keyword evidence="6" id="KW-0012">Acyltransferase</keyword>
<evidence type="ECO:0000256" key="6">
    <source>
        <dbReference type="ARBA" id="ARBA00023315"/>
    </source>
</evidence>
<dbReference type="InterPro" id="IPR000905">
    <property type="entry name" value="Gcp-like_dom"/>
</dbReference>
<gene>
    <name evidence="9" type="ORF">IAD01_07525</name>
</gene>
<evidence type="ECO:0000259" key="8">
    <source>
        <dbReference type="Pfam" id="PF00814"/>
    </source>
</evidence>
<dbReference type="PANTHER" id="PTHR11735:SF6">
    <property type="entry name" value="TRNA N6-ADENOSINE THREONYLCARBAMOYLTRANSFERASE, MITOCHONDRIAL"/>
    <property type="match status" value="1"/>
</dbReference>
<evidence type="ECO:0000256" key="5">
    <source>
        <dbReference type="ARBA" id="ARBA00023004"/>
    </source>
</evidence>
<proteinExistence type="predicted"/>
<evidence type="ECO:0000256" key="4">
    <source>
        <dbReference type="ARBA" id="ARBA00022723"/>
    </source>
</evidence>
<name>A0A9D1JIR2_9FIRM</name>
<comment type="catalytic activity">
    <reaction evidence="7">
        <text>L-threonylcarbamoyladenylate + adenosine(37) in tRNA = N(6)-L-threonylcarbamoyladenosine(37) in tRNA + AMP + H(+)</text>
        <dbReference type="Rhea" id="RHEA:37059"/>
        <dbReference type="Rhea" id="RHEA-COMP:10162"/>
        <dbReference type="Rhea" id="RHEA-COMP:10163"/>
        <dbReference type="ChEBI" id="CHEBI:15378"/>
        <dbReference type="ChEBI" id="CHEBI:73682"/>
        <dbReference type="ChEBI" id="CHEBI:74411"/>
        <dbReference type="ChEBI" id="CHEBI:74418"/>
        <dbReference type="ChEBI" id="CHEBI:456215"/>
        <dbReference type="EC" id="2.3.1.234"/>
    </reaction>
</comment>
<dbReference type="Gene3D" id="3.30.420.40">
    <property type="match status" value="2"/>
</dbReference>
<dbReference type="PANTHER" id="PTHR11735">
    <property type="entry name" value="TRNA N6-ADENOSINE THREONYLCARBAMOYLTRANSFERASE"/>
    <property type="match status" value="1"/>
</dbReference>
<comment type="caution">
    <text evidence="9">The sequence shown here is derived from an EMBL/GenBank/DDBJ whole genome shotgun (WGS) entry which is preliminary data.</text>
</comment>
<keyword evidence="3" id="KW-0819">tRNA processing</keyword>
<evidence type="ECO:0000256" key="1">
    <source>
        <dbReference type="ARBA" id="ARBA00012156"/>
    </source>
</evidence>
<evidence type="ECO:0000313" key="10">
    <source>
        <dbReference type="Proteomes" id="UP000823982"/>
    </source>
</evidence>
<dbReference type="GO" id="GO:0008033">
    <property type="term" value="P:tRNA processing"/>
    <property type="evidence" value="ECO:0007669"/>
    <property type="project" value="UniProtKB-KW"/>
</dbReference>
<evidence type="ECO:0000256" key="7">
    <source>
        <dbReference type="ARBA" id="ARBA00048117"/>
    </source>
</evidence>
<keyword evidence="4" id="KW-0479">Metal-binding</keyword>
<reference evidence="9" key="2">
    <citation type="journal article" date="2021" name="PeerJ">
        <title>Extensive microbial diversity within the chicken gut microbiome revealed by metagenomics and culture.</title>
        <authorList>
            <person name="Gilroy R."/>
            <person name="Ravi A."/>
            <person name="Getino M."/>
            <person name="Pursley I."/>
            <person name="Horton D.L."/>
            <person name="Alikhan N.F."/>
            <person name="Baker D."/>
            <person name="Gharbi K."/>
            <person name="Hall N."/>
            <person name="Watson M."/>
            <person name="Adriaenssens E.M."/>
            <person name="Foster-Nyarko E."/>
            <person name="Jarju S."/>
            <person name="Secka A."/>
            <person name="Antonio M."/>
            <person name="Oren A."/>
            <person name="Chaudhuri R.R."/>
            <person name="La Ragione R."/>
            <person name="Hildebrand F."/>
            <person name="Pallen M.J."/>
        </authorList>
    </citation>
    <scope>NUCLEOTIDE SEQUENCE</scope>
    <source>
        <strain evidence="9">CHK157-1446</strain>
    </source>
</reference>
<dbReference type="Pfam" id="PF00814">
    <property type="entry name" value="TsaD"/>
    <property type="match status" value="1"/>
</dbReference>
<dbReference type="Proteomes" id="UP000823982">
    <property type="component" value="Unassembled WGS sequence"/>
</dbReference>
<sequence length="317" mass="34485">MSIYLGIDTSNYTTSAALFDSDKFQIRQSKKLLPVKEGELGIRQSDAVFHHVKQLPQMLAELNISIEESISAVGVSAKPRNAEGSYMPCFLVGEAVADSIGCVSHKPVYKTSHQVGHILSALYSCERLDLVCSDKPFLAFHVSGGTTDCLLAQGDEREVMSVGEISSSLDLKAGQLIDRVGLMLGLTFPCGAELEKLAMQSERQYKINPTLKNGCCCLSGVENICRDMQSSGEKPCDIALYVLKYIEAAIYKMTEYALESIGGKDTPVIYAGGVMSDMLIRKKLSDSFNAYFSEPWYSCDNAAGTAVFAAVKDGFKL</sequence>
<dbReference type="EMBL" id="DVIR01000069">
    <property type="protein sequence ID" value="HIS25229.1"/>
    <property type="molecule type" value="Genomic_DNA"/>
</dbReference>
<dbReference type="GO" id="GO:0061711">
    <property type="term" value="F:tRNA N(6)-L-threonylcarbamoyladenine synthase activity"/>
    <property type="evidence" value="ECO:0007669"/>
    <property type="project" value="UniProtKB-EC"/>
</dbReference>
<evidence type="ECO:0000313" key="9">
    <source>
        <dbReference type="EMBL" id="HIS25229.1"/>
    </source>
</evidence>
<protein>
    <recommendedName>
        <fullName evidence="1">N(6)-L-threonylcarbamoyladenine synthase</fullName>
        <ecNumber evidence="1">2.3.1.234</ecNumber>
    </recommendedName>
</protein>
<evidence type="ECO:0000256" key="2">
    <source>
        <dbReference type="ARBA" id="ARBA00022679"/>
    </source>
</evidence>
<evidence type="ECO:0000256" key="3">
    <source>
        <dbReference type="ARBA" id="ARBA00022694"/>
    </source>
</evidence>
<accession>A0A9D1JIR2</accession>
<organism evidence="9 10">
    <name type="scientific">Candidatus Faeciplasma gallinarum</name>
    <dbReference type="NCBI Taxonomy" id="2840799"/>
    <lineage>
        <taxon>Bacteria</taxon>
        <taxon>Bacillati</taxon>
        <taxon>Bacillota</taxon>
        <taxon>Clostridia</taxon>
        <taxon>Eubacteriales</taxon>
        <taxon>Oscillospiraceae</taxon>
        <taxon>Oscillospiraceae incertae sedis</taxon>
        <taxon>Candidatus Faeciplasma</taxon>
    </lineage>
</organism>